<dbReference type="EMBL" id="AZBU02000001">
    <property type="protein sequence ID" value="TMS36099.1"/>
    <property type="molecule type" value="Genomic_DNA"/>
</dbReference>
<dbReference type="GO" id="GO:0005886">
    <property type="term" value="C:plasma membrane"/>
    <property type="evidence" value="ECO:0007669"/>
    <property type="project" value="UniProtKB-SubCell"/>
</dbReference>
<evidence type="ECO:0000256" key="5">
    <source>
        <dbReference type="ARBA" id="ARBA00023040"/>
    </source>
</evidence>
<evidence type="ECO:0000259" key="12">
    <source>
        <dbReference type="PROSITE" id="PS50262"/>
    </source>
</evidence>
<dbReference type="SMART" id="SM01381">
    <property type="entry name" value="7TM_GPCR_Srsx"/>
    <property type="match status" value="1"/>
</dbReference>
<feature type="transmembrane region" description="Helical" evidence="11">
    <location>
        <begin position="186"/>
        <end position="207"/>
    </location>
</feature>
<reference evidence="13 14" key="1">
    <citation type="journal article" date="2015" name="Genome Biol.">
        <title>Comparative genomics of Steinernema reveals deeply conserved gene regulatory networks.</title>
        <authorList>
            <person name="Dillman A.R."/>
            <person name="Macchietto M."/>
            <person name="Porter C.F."/>
            <person name="Rogers A."/>
            <person name="Williams B."/>
            <person name="Antoshechkin I."/>
            <person name="Lee M.M."/>
            <person name="Goodwin Z."/>
            <person name="Lu X."/>
            <person name="Lewis E.E."/>
            <person name="Goodrich-Blair H."/>
            <person name="Stock S.P."/>
            <person name="Adams B.J."/>
            <person name="Sternberg P.W."/>
            <person name="Mortazavi A."/>
        </authorList>
    </citation>
    <scope>NUCLEOTIDE SEQUENCE [LARGE SCALE GENOMIC DNA]</scope>
    <source>
        <strain evidence="13 14">ALL</strain>
    </source>
</reference>
<comment type="subcellular location">
    <subcellularLocation>
        <location evidence="1">Cell membrane</location>
        <topology evidence="1">Multi-pass membrane protein</topology>
    </subcellularLocation>
</comment>
<sequence>MNETAGVAVNLIQSTHLCLGISDVFITVVLLFLITTAVGGNILVILSVVLYKRMRTFTNILLTSLASADLLVGIWVMPLALIDLLHSHKWPFGKFLCQVWATSDVMLCTASILNLCMISLDRYMAITSPLKYPRTRSKSMAFGLLSSVWGLSLIVCSPPWLVPGWGQFAKNVDDAFYCDYSLSVPYRIYSALGSFYIPLLVMLSVYFKIFRVASAREALMRQSLGTCRLSRKVEKNNAKNNKANKNNHNRCGSVPVQRTKNRLPSSNILSEFSAYNSDVVYHNRSTCITMPETFRNGRCVEDYNEKDSDCAHSELLPSTQNGSTYESDHLAMDEFTDRPITRSSSTHRAGPASNLARRAQLVQSRPQPPHLVAQAQAHCRARGPGKAARGSKEKMVYLRERKALKTIGIVVLGFIICWMPFFVLYLIELVLTSESHSKIHKILNELFLWLGYSNSVINPLIYTMYNGDFRRCFRDLLSFGCMQQHRRTMSVRKLHQQSTVF</sequence>
<protein>
    <recommendedName>
        <fullName evidence="12">G-protein coupled receptors family 1 profile domain-containing protein</fullName>
    </recommendedName>
</protein>
<dbReference type="InterPro" id="IPR000276">
    <property type="entry name" value="GPCR_Rhodpsn"/>
</dbReference>
<evidence type="ECO:0000256" key="11">
    <source>
        <dbReference type="SAM" id="Phobius"/>
    </source>
</evidence>
<dbReference type="Proteomes" id="UP000298663">
    <property type="component" value="Chromosome X"/>
</dbReference>
<feature type="transmembrane region" description="Helical" evidence="11">
    <location>
        <begin position="403"/>
        <end position="427"/>
    </location>
</feature>
<dbReference type="PRINTS" id="PR00237">
    <property type="entry name" value="GPCRRHODOPSN"/>
</dbReference>
<feature type="transmembrane region" description="Helical" evidence="11">
    <location>
        <begin position="100"/>
        <end position="120"/>
    </location>
</feature>
<evidence type="ECO:0000256" key="4">
    <source>
        <dbReference type="ARBA" id="ARBA00022989"/>
    </source>
</evidence>
<dbReference type="InterPro" id="IPR017452">
    <property type="entry name" value="GPCR_Rhodpsn_7TM"/>
</dbReference>
<reference evidence="13 14" key="2">
    <citation type="journal article" date="2019" name="G3 (Bethesda)">
        <title>Hybrid Assembly of the Genome of the Entomopathogenic Nematode Steinernema carpocapsae Identifies the X-Chromosome.</title>
        <authorList>
            <person name="Serra L."/>
            <person name="Macchietto M."/>
            <person name="Macias-Munoz A."/>
            <person name="McGill C.J."/>
            <person name="Rodriguez I.M."/>
            <person name="Rodriguez B."/>
            <person name="Murad R."/>
            <person name="Mortazavi A."/>
        </authorList>
    </citation>
    <scope>NUCLEOTIDE SEQUENCE [LARGE SCALE GENOMIC DNA]</scope>
    <source>
        <strain evidence="13 14">ALL</strain>
    </source>
</reference>
<dbReference type="FunFam" id="1.20.1070.10:FF:000523">
    <property type="entry name" value="5-hydroxytryptamine receptor 2B"/>
    <property type="match status" value="1"/>
</dbReference>
<dbReference type="SUPFAM" id="SSF81321">
    <property type="entry name" value="Family A G protein-coupled receptor-like"/>
    <property type="match status" value="1"/>
</dbReference>
<dbReference type="Gene3D" id="1.20.1070.10">
    <property type="entry name" value="Rhodopsin 7-helix transmembrane proteins"/>
    <property type="match status" value="2"/>
</dbReference>
<dbReference type="CDD" id="cd15061">
    <property type="entry name" value="7tmA_tyramine_R-like"/>
    <property type="match status" value="1"/>
</dbReference>
<dbReference type="PANTHER" id="PTHR24248">
    <property type="entry name" value="ADRENERGIC RECEPTOR-RELATED G-PROTEIN COUPLED RECEPTOR"/>
    <property type="match status" value="1"/>
</dbReference>
<dbReference type="PROSITE" id="PS00237">
    <property type="entry name" value="G_PROTEIN_RECEP_F1_1"/>
    <property type="match status" value="1"/>
</dbReference>
<feature type="transmembrane region" description="Helical" evidence="11">
    <location>
        <begin position="60"/>
        <end position="80"/>
    </location>
</feature>
<dbReference type="GO" id="GO:0004993">
    <property type="term" value="F:G protein-coupled serotonin receptor activity"/>
    <property type="evidence" value="ECO:0007669"/>
    <property type="project" value="UniProtKB-ARBA"/>
</dbReference>
<accession>A0A4U8UTW7</accession>
<evidence type="ECO:0000256" key="3">
    <source>
        <dbReference type="ARBA" id="ARBA00022692"/>
    </source>
</evidence>
<dbReference type="AlphaFoldDB" id="A0A4U8UTW7"/>
<evidence type="ECO:0000256" key="9">
    <source>
        <dbReference type="ARBA" id="ARBA00023224"/>
    </source>
</evidence>
<feature type="transmembrane region" description="Helical" evidence="11">
    <location>
        <begin position="141"/>
        <end position="161"/>
    </location>
</feature>
<keyword evidence="6 11" id="KW-0472">Membrane</keyword>
<dbReference type="GO" id="GO:0043410">
    <property type="term" value="P:positive regulation of MAPK cascade"/>
    <property type="evidence" value="ECO:0007669"/>
    <property type="project" value="TreeGrafter"/>
</dbReference>
<proteinExistence type="inferred from homology"/>
<gene>
    <name evidence="13" type="ORF">L596_003354</name>
</gene>
<dbReference type="OrthoDB" id="6358729at2759"/>
<dbReference type="Pfam" id="PF00001">
    <property type="entry name" value="7tm_1"/>
    <property type="match status" value="1"/>
</dbReference>
<evidence type="ECO:0000313" key="13">
    <source>
        <dbReference type="EMBL" id="TMS36099.1"/>
    </source>
</evidence>
<dbReference type="GO" id="GO:0071880">
    <property type="term" value="P:adenylate cyclase-activating adrenergic receptor signaling pathway"/>
    <property type="evidence" value="ECO:0007669"/>
    <property type="project" value="TreeGrafter"/>
</dbReference>
<keyword evidence="3 10" id="KW-0812">Transmembrane</keyword>
<organism evidence="13 14">
    <name type="scientific">Steinernema carpocapsae</name>
    <name type="common">Entomopathogenic nematode</name>
    <dbReference type="NCBI Taxonomy" id="34508"/>
    <lineage>
        <taxon>Eukaryota</taxon>
        <taxon>Metazoa</taxon>
        <taxon>Ecdysozoa</taxon>
        <taxon>Nematoda</taxon>
        <taxon>Chromadorea</taxon>
        <taxon>Rhabditida</taxon>
        <taxon>Tylenchina</taxon>
        <taxon>Panagrolaimomorpha</taxon>
        <taxon>Strongyloidoidea</taxon>
        <taxon>Steinernematidae</taxon>
        <taxon>Steinernema</taxon>
    </lineage>
</organism>
<name>A0A4U8UTW7_STECR</name>
<keyword evidence="7" id="KW-1015">Disulfide bond</keyword>
<keyword evidence="4 11" id="KW-1133">Transmembrane helix</keyword>
<evidence type="ECO:0000256" key="6">
    <source>
        <dbReference type="ARBA" id="ARBA00023136"/>
    </source>
</evidence>
<keyword evidence="5 10" id="KW-0297">G-protein coupled receptor</keyword>
<keyword evidence="14" id="KW-1185">Reference proteome</keyword>
<comment type="similarity">
    <text evidence="10">Belongs to the G-protein coupled receptor 1 family.</text>
</comment>
<evidence type="ECO:0000256" key="1">
    <source>
        <dbReference type="ARBA" id="ARBA00004651"/>
    </source>
</evidence>
<keyword evidence="2" id="KW-1003">Cell membrane</keyword>
<keyword evidence="9 10" id="KW-0807">Transducer</keyword>
<evidence type="ECO:0000256" key="7">
    <source>
        <dbReference type="ARBA" id="ARBA00023157"/>
    </source>
</evidence>
<dbReference type="EMBL" id="CM016762">
    <property type="protein sequence ID" value="TMS36099.1"/>
    <property type="molecule type" value="Genomic_DNA"/>
</dbReference>
<feature type="transmembrane region" description="Helical" evidence="11">
    <location>
        <begin position="24"/>
        <end position="51"/>
    </location>
</feature>
<dbReference type="PANTHER" id="PTHR24248:SF199">
    <property type="entry name" value="IP13425P-RELATED"/>
    <property type="match status" value="1"/>
</dbReference>
<dbReference type="STRING" id="34508.A0A4U8UTW7"/>
<feature type="domain" description="G-protein coupled receptors family 1 profile" evidence="12">
    <location>
        <begin position="40"/>
        <end position="462"/>
    </location>
</feature>
<evidence type="ECO:0000313" key="14">
    <source>
        <dbReference type="Proteomes" id="UP000298663"/>
    </source>
</evidence>
<dbReference type="PROSITE" id="PS50262">
    <property type="entry name" value="G_PROTEIN_RECEP_F1_2"/>
    <property type="match status" value="1"/>
</dbReference>
<keyword evidence="8 10" id="KW-0675">Receptor</keyword>
<evidence type="ECO:0000256" key="8">
    <source>
        <dbReference type="ARBA" id="ARBA00023170"/>
    </source>
</evidence>
<evidence type="ECO:0000256" key="2">
    <source>
        <dbReference type="ARBA" id="ARBA00022475"/>
    </source>
</evidence>
<evidence type="ECO:0000256" key="10">
    <source>
        <dbReference type="RuleBase" id="RU000688"/>
    </source>
</evidence>
<feature type="transmembrane region" description="Helical" evidence="11">
    <location>
        <begin position="447"/>
        <end position="465"/>
    </location>
</feature>
<comment type="caution">
    <text evidence="13">The sequence shown here is derived from an EMBL/GenBank/DDBJ whole genome shotgun (WGS) entry which is preliminary data.</text>
</comment>